<evidence type="ECO:0000256" key="2">
    <source>
        <dbReference type="ARBA" id="ARBA00023015"/>
    </source>
</evidence>
<dbReference type="RefSeq" id="WP_264880464.1">
    <property type="nucleotide sequence ID" value="NZ_JAPDOB010000001.1"/>
</dbReference>
<sequence>MLNRLPPKERQIVDLLYAQGEMTASEVTDALPQPLSGSAVRTMLKRLEDKGVVRRADSERGFLYSPTVSDQTARKSALSDVVRVFFNGSATSAASALLGMSDKLDTNELDELEQMIARARREQGER</sequence>
<keyword evidence="4" id="KW-0804">Transcription</keyword>
<dbReference type="Proteomes" id="UP001526246">
    <property type="component" value="Unassembled WGS sequence"/>
</dbReference>
<organism evidence="5 6">
    <name type="scientific">Sphingomonas arvum</name>
    <dbReference type="NCBI Taxonomy" id="2992113"/>
    <lineage>
        <taxon>Bacteria</taxon>
        <taxon>Pseudomonadati</taxon>
        <taxon>Pseudomonadota</taxon>
        <taxon>Alphaproteobacteria</taxon>
        <taxon>Sphingomonadales</taxon>
        <taxon>Sphingomonadaceae</taxon>
        <taxon>Sphingomonas</taxon>
    </lineage>
</organism>
<name>A0ABT3JC16_9SPHN</name>
<dbReference type="EMBL" id="JAPDOB010000001">
    <property type="protein sequence ID" value="MCW3796613.1"/>
    <property type="molecule type" value="Genomic_DNA"/>
</dbReference>
<evidence type="ECO:0000313" key="5">
    <source>
        <dbReference type="EMBL" id="MCW3796613.1"/>
    </source>
</evidence>
<comment type="similarity">
    <text evidence="1">Belongs to the BlaI transcriptional regulatory family.</text>
</comment>
<dbReference type="Pfam" id="PF03965">
    <property type="entry name" value="Penicillinase_R"/>
    <property type="match status" value="1"/>
</dbReference>
<dbReference type="CDD" id="cd00090">
    <property type="entry name" value="HTH_ARSR"/>
    <property type="match status" value="1"/>
</dbReference>
<evidence type="ECO:0000256" key="1">
    <source>
        <dbReference type="ARBA" id="ARBA00011046"/>
    </source>
</evidence>
<comment type="caution">
    <text evidence="5">The sequence shown here is derived from an EMBL/GenBank/DDBJ whole genome shotgun (WGS) entry which is preliminary data.</text>
</comment>
<reference evidence="5 6" key="1">
    <citation type="submission" date="2022-10" db="EMBL/GenBank/DDBJ databases">
        <title>Sphingomonas sp.</title>
        <authorList>
            <person name="Jin C."/>
        </authorList>
    </citation>
    <scope>NUCLEOTIDE SEQUENCE [LARGE SCALE GENOMIC DNA]</scope>
    <source>
        <strain evidence="5 6">BN140010</strain>
    </source>
</reference>
<accession>A0ABT3JC16</accession>
<evidence type="ECO:0000313" key="6">
    <source>
        <dbReference type="Proteomes" id="UP001526246"/>
    </source>
</evidence>
<evidence type="ECO:0000256" key="4">
    <source>
        <dbReference type="ARBA" id="ARBA00023163"/>
    </source>
</evidence>
<dbReference type="PIRSF" id="PIRSF019455">
    <property type="entry name" value="CopR_AtkY"/>
    <property type="match status" value="1"/>
</dbReference>
<dbReference type="InterPro" id="IPR005650">
    <property type="entry name" value="BlaI_family"/>
</dbReference>
<dbReference type="Gene3D" id="1.10.10.10">
    <property type="entry name" value="Winged helix-like DNA-binding domain superfamily/Winged helix DNA-binding domain"/>
    <property type="match status" value="1"/>
</dbReference>
<keyword evidence="6" id="KW-1185">Reference proteome</keyword>
<dbReference type="InterPro" id="IPR036390">
    <property type="entry name" value="WH_DNA-bd_sf"/>
</dbReference>
<dbReference type="InterPro" id="IPR036388">
    <property type="entry name" value="WH-like_DNA-bd_sf"/>
</dbReference>
<protein>
    <submittedName>
        <fullName evidence="5">BlaI/MecI/CopY family transcriptional regulator</fullName>
    </submittedName>
</protein>
<proteinExistence type="inferred from homology"/>
<dbReference type="InterPro" id="IPR011991">
    <property type="entry name" value="ArsR-like_HTH"/>
</dbReference>
<gene>
    <name evidence="5" type="ORF">OMW55_02155</name>
</gene>
<keyword evidence="2" id="KW-0805">Transcription regulation</keyword>
<dbReference type="SUPFAM" id="SSF46785">
    <property type="entry name" value="Winged helix' DNA-binding domain"/>
    <property type="match status" value="1"/>
</dbReference>
<evidence type="ECO:0000256" key="3">
    <source>
        <dbReference type="ARBA" id="ARBA00023125"/>
    </source>
</evidence>
<keyword evidence="3" id="KW-0238">DNA-binding</keyword>